<dbReference type="EMBL" id="BAABFT010000001">
    <property type="protein sequence ID" value="GAA4308093.1"/>
    <property type="molecule type" value="Genomic_DNA"/>
</dbReference>
<evidence type="ECO:0000313" key="2">
    <source>
        <dbReference type="Proteomes" id="UP001500582"/>
    </source>
</evidence>
<keyword evidence="2" id="KW-1185">Reference proteome</keyword>
<accession>A0ABP8FP26</accession>
<comment type="caution">
    <text evidence="1">The sequence shown here is derived from an EMBL/GenBank/DDBJ whole genome shotgun (WGS) entry which is preliminary data.</text>
</comment>
<dbReference type="RefSeq" id="WP_345209092.1">
    <property type="nucleotide sequence ID" value="NZ_BAABFT010000001.1"/>
</dbReference>
<evidence type="ECO:0008006" key="3">
    <source>
        <dbReference type="Google" id="ProtNLM"/>
    </source>
</evidence>
<evidence type="ECO:0000313" key="1">
    <source>
        <dbReference type="EMBL" id="GAA4308093.1"/>
    </source>
</evidence>
<dbReference type="SUPFAM" id="SSF54909">
    <property type="entry name" value="Dimeric alpha+beta barrel"/>
    <property type="match status" value="1"/>
</dbReference>
<dbReference type="Gene3D" id="3.30.70.100">
    <property type="match status" value="1"/>
</dbReference>
<gene>
    <name evidence="1" type="ORF">GCM10023149_01840</name>
</gene>
<reference evidence="2" key="1">
    <citation type="journal article" date="2019" name="Int. J. Syst. Evol. Microbiol.">
        <title>The Global Catalogue of Microorganisms (GCM) 10K type strain sequencing project: providing services to taxonomists for standard genome sequencing and annotation.</title>
        <authorList>
            <consortium name="The Broad Institute Genomics Platform"/>
            <consortium name="The Broad Institute Genome Sequencing Center for Infectious Disease"/>
            <person name="Wu L."/>
            <person name="Ma J."/>
        </authorList>
    </citation>
    <scope>NUCLEOTIDE SEQUENCE [LARGE SCALE GENOMIC DNA]</scope>
    <source>
        <strain evidence="2">JCM 17705</strain>
    </source>
</reference>
<name>A0ABP8FP26_9SPHI</name>
<dbReference type="Proteomes" id="UP001500582">
    <property type="component" value="Unassembled WGS sequence"/>
</dbReference>
<dbReference type="PANTHER" id="PTHR40257:SF1">
    <property type="entry name" value="DUF1330 DOMAIN-CONTAINING PROTEIN"/>
    <property type="match status" value="1"/>
</dbReference>
<dbReference type="PANTHER" id="PTHR40257">
    <property type="match status" value="1"/>
</dbReference>
<protein>
    <recommendedName>
        <fullName evidence="3">DUF1330 domain-containing protein</fullName>
    </recommendedName>
</protein>
<sequence length="116" mass="13117">MISFPDIEEGKGPVLMLNMLKFRDRQLYFEEYIPAFNKVVSQLGIEGVKVALVTEVLGNIIATEGEVWDAIVMVEYPNAETFKTIAMSAAYHDIAEPLRVAALDELKLFMTRKTDF</sequence>
<proteinExistence type="predicted"/>
<dbReference type="InterPro" id="IPR011008">
    <property type="entry name" value="Dimeric_a/b-barrel"/>
</dbReference>
<organism evidence="1 2">
    <name type="scientific">Mucilaginibacter gynuensis</name>
    <dbReference type="NCBI Taxonomy" id="1302236"/>
    <lineage>
        <taxon>Bacteria</taxon>
        <taxon>Pseudomonadati</taxon>
        <taxon>Bacteroidota</taxon>
        <taxon>Sphingobacteriia</taxon>
        <taxon>Sphingobacteriales</taxon>
        <taxon>Sphingobacteriaceae</taxon>
        <taxon>Mucilaginibacter</taxon>
    </lineage>
</organism>